<organism evidence="2 3">
    <name type="scientific">Mycena maculata</name>
    <dbReference type="NCBI Taxonomy" id="230809"/>
    <lineage>
        <taxon>Eukaryota</taxon>
        <taxon>Fungi</taxon>
        <taxon>Dikarya</taxon>
        <taxon>Basidiomycota</taxon>
        <taxon>Agaricomycotina</taxon>
        <taxon>Agaricomycetes</taxon>
        <taxon>Agaricomycetidae</taxon>
        <taxon>Agaricales</taxon>
        <taxon>Marasmiineae</taxon>
        <taxon>Mycenaceae</taxon>
        <taxon>Mycena</taxon>
    </lineage>
</organism>
<evidence type="ECO:0000313" key="3">
    <source>
        <dbReference type="Proteomes" id="UP001215280"/>
    </source>
</evidence>
<dbReference type="Proteomes" id="UP001215280">
    <property type="component" value="Unassembled WGS sequence"/>
</dbReference>
<gene>
    <name evidence="2" type="ORF">DFH07DRAFT_62250</name>
</gene>
<evidence type="ECO:0000313" key="2">
    <source>
        <dbReference type="EMBL" id="KAJ7740951.1"/>
    </source>
</evidence>
<protein>
    <submittedName>
        <fullName evidence="2">Uncharacterized protein</fullName>
    </submittedName>
</protein>
<dbReference type="EMBL" id="JARJLG010000125">
    <property type="protein sequence ID" value="KAJ7740951.1"/>
    <property type="molecule type" value="Genomic_DNA"/>
</dbReference>
<name>A0AAD7N122_9AGAR</name>
<reference evidence="2" key="1">
    <citation type="submission" date="2023-03" db="EMBL/GenBank/DDBJ databases">
        <title>Massive genome expansion in bonnet fungi (Mycena s.s.) driven by repeated elements and novel gene families across ecological guilds.</title>
        <authorList>
            <consortium name="Lawrence Berkeley National Laboratory"/>
            <person name="Harder C.B."/>
            <person name="Miyauchi S."/>
            <person name="Viragh M."/>
            <person name="Kuo A."/>
            <person name="Thoen E."/>
            <person name="Andreopoulos B."/>
            <person name="Lu D."/>
            <person name="Skrede I."/>
            <person name="Drula E."/>
            <person name="Henrissat B."/>
            <person name="Morin E."/>
            <person name="Kohler A."/>
            <person name="Barry K."/>
            <person name="LaButti K."/>
            <person name="Morin E."/>
            <person name="Salamov A."/>
            <person name="Lipzen A."/>
            <person name="Mereny Z."/>
            <person name="Hegedus B."/>
            <person name="Baldrian P."/>
            <person name="Stursova M."/>
            <person name="Weitz H."/>
            <person name="Taylor A."/>
            <person name="Grigoriev I.V."/>
            <person name="Nagy L.G."/>
            <person name="Martin F."/>
            <person name="Kauserud H."/>
        </authorList>
    </citation>
    <scope>NUCLEOTIDE SEQUENCE</scope>
    <source>
        <strain evidence="2">CBHHK188m</strain>
    </source>
</reference>
<keyword evidence="3" id="KW-1185">Reference proteome</keyword>
<sequence length="202" mass="22321">MISNGNDRTKRMVRLCGWDANASGARRVVGGVQAAQIRIDTYYNMKKSVQVRGNRKFVNRHASALRGARQRRASRVAHRARRRTQPPTRPRAAYPLPLNGTYDAVAVALPSETPPVAPPVRFAPFARMGRDVSVNAHLLDVQRHLPVTGSQNGVEQFVARLCAGGDLLHPRDSTKMHNTPFCCTYAQSRNVLIVELDGFTPG</sequence>
<comment type="caution">
    <text evidence="2">The sequence shown here is derived from an EMBL/GenBank/DDBJ whole genome shotgun (WGS) entry which is preliminary data.</text>
</comment>
<evidence type="ECO:0000256" key="1">
    <source>
        <dbReference type="SAM" id="MobiDB-lite"/>
    </source>
</evidence>
<feature type="compositionally biased region" description="Basic residues" evidence="1">
    <location>
        <begin position="68"/>
        <end position="84"/>
    </location>
</feature>
<dbReference type="AlphaFoldDB" id="A0AAD7N122"/>
<accession>A0AAD7N122</accession>
<feature type="region of interest" description="Disordered" evidence="1">
    <location>
        <begin position="68"/>
        <end position="95"/>
    </location>
</feature>
<proteinExistence type="predicted"/>